<comment type="subcellular location">
    <subcellularLocation>
        <location evidence="1">Mitochondrion</location>
    </subcellularLocation>
</comment>
<dbReference type="GO" id="GO:0003735">
    <property type="term" value="F:structural constituent of ribosome"/>
    <property type="evidence" value="ECO:0007669"/>
    <property type="project" value="InterPro"/>
</dbReference>
<evidence type="ECO:0000256" key="6">
    <source>
        <dbReference type="ARBA" id="ARBA00035137"/>
    </source>
</evidence>
<keyword evidence="4" id="KW-0496">Mitochondrion</keyword>
<name>A0A9W7YFK4_9FUNG</name>
<sequence>MNKTPATARGVGKAYEYYLEAKLRDRVPAWLRAMRNTPPADSLVRSPTLFSTRGQYAFEKGGRDGKQGVAARETLIRRTLPKGCVSARHNKAALRTRCNRPPRIVFPEDELRREFYKNHPFEMYRPRIVMELTGRGNQNWSQLTNGPEQVTGENVVRYQHYLMEVKGMSKQEAYAQATQELYRIRAREEVEAKVAQQEARFHGAQALDRPFSAKQLAVEEREILKSTKAFAARGEEQLVRSAVTEKMFAAADAA</sequence>
<evidence type="ECO:0000313" key="9">
    <source>
        <dbReference type="Proteomes" id="UP001143981"/>
    </source>
</evidence>
<proteinExistence type="inferred from homology"/>
<dbReference type="GO" id="GO:0005763">
    <property type="term" value="C:mitochondrial small ribosomal subunit"/>
    <property type="evidence" value="ECO:0007669"/>
    <property type="project" value="InterPro"/>
</dbReference>
<keyword evidence="5" id="KW-0687">Ribonucleoprotein</keyword>
<keyword evidence="3" id="KW-0689">Ribosomal protein</keyword>
<comment type="similarity">
    <text evidence="2">Belongs to the mitochondrion-specific ribosomal protein mS23 family.</text>
</comment>
<dbReference type="OrthoDB" id="5542239at2759"/>
<dbReference type="InterPro" id="IPR016939">
    <property type="entry name" value="Ribosomal_mS23_fun"/>
</dbReference>
<dbReference type="PANTHER" id="PTHR37799:SF1">
    <property type="entry name" value="SMALL RIBOSOMAL SUBUNIT PROTEIN MS23"/>
    <property type="match status" value="1"/>
</dbReference>
<accession>A0A9W7YFK4</accession>
<reference evidence="8" key="1">
    <citation type="submission" date="2022-07" db="EMBL/GenBank/DDBJ databases">
        <title>Phylogenomic reconstructions and comparative analyses of Kickxellomycotina fungi.</title>
        <authorList>
            <person name="Reynolds N.K."/>
            <person name="Stajich J.E."/>
            <person name="Barry K."/>
            <person name="Grigoriev I.V."/>
            <person name="Crous P."/>
            <person name="Smith M.E."/>
        </authorList>
    </citation>
    <scope>NUCLEOTIDE SEQUENCE</scope>
    <source>
        <strain evidence="8">BCRC 34381</strain>
    </source>
</reference>
<dbReference type="Pfam" id="PF13741">
    <property type="entry name" value="MRP-S25"/>
    <property type="match status" value="1"/>
</dbReference>
<dbReference type="Proteomes" id="UP001143981">
    <property type="component" value="Unassembled WGS sequence"/>
</dbReference>
<evidence type="ECO:0000256" key="7">
    <source>
        <dbReference type="ARBA" id="ARBA00035421"/>
    </source>
</evidence>
<evidence type="ECO:0000256" key="1">
    <source>
        <dbReference type="ARBA" id="ARBA00004173"/>
    </source>
</evidence>
<keyword evidence="9" id="KW-1185">Reference proteome</keyword>
<dbReference type="EMBL" id="JANBOI010000047">
    <property type="protein sequence ID" value="KAJ1734970.1"/>
    <property type="molecule type" value="Genomic_DNA"/>
</dbReference>
<comment type="caution">
    <text evidence="8">The sequence shown here is derived from an EMBL/GenBank/DDBJ whole genome shotgun (WGS) entry which is preliminary data.</text>
</comment>
<gene>
    <name evidence="8" type="primary">RSM25</name>
    <name evidence="8" type="ORF">LPJ61_000789</name>
</gene>
<dbReference type="PANTHER" id="PTHR37799">
    <property type="entry name" value="37S RIBOSOMAL PROTEIN S25, MITOCHONDRIAL"/>
    <property type="match status" value="1"/>
</dbReference>
<protein>
    <recommendedName>
        <fullName evidence="6">Small ribosomal subunit protein mS23</fullName>
    </recommendedName>
    <alternativeName>
        <fullName evidence="7">37S ribosomal protein S25, mitochondrial</fullName>
    </alternativeName>
</protein>
<dbReference type="AlphaFoldDB" id="A0A9W7YFK4"/>
<evidence type="ECO:0000256" key="5">
    <source>
        <dbReference type="ARBA" id="ARBA00023274"/>
    </source>
</evidence>
<organism evidence="8 9">
    <name type="scientific">Coemansia biformis</name>
    <dbReference type="NCBI Taxonomy" id="1286918"/>
    <lineage>
        <taxon>Eukaryota</taxon>
        <taxon>Fungi</taxon>
        <taxon>Fungi incertae sedis</taxon>
        <taxon>Zoopagomycota</taxon>
        <taxon>Kickxellomycotina</taxon>
        <taxon>Kickxellomycetes</taxon>
        <taxon>Kickxellales</taxon>
        <taxon>Kickxellaceae</taxon>
        <taxon>Coemansia</taxon>
    </lineage>
</organism>
<evidence type="ECO:0000313" key="8">
    <source>
        <dbReference type="EMBL" id="KAJ1734970.1"/>
    </source>
</evidence>
<evidence type="ECO:0000256" key="2">
    <source>
        <dbReference type="ARBA" id="ARBA00009864"/>
    </source>
</evidence>
<evidence type="ECO:0000256" key="4">
    <source>
        <dbReference type="ARBA" id="ARBA00023128"/>
    </source>
</evidence>
<evidence type="ECO:0000256" key="3">
    <source>
        <dbReference type="ARBA" id="ARBA00022980"/>
    </source>
</evidence>